<dbReference type="PANTHER" id="PTHR47103:SF8">
    <property type="entry name" value="DNA-BINDING PROTEIN"/>
    <property type="match status" value="1"/>
</dbReference>
<dbReference type="AlphaFoldDB" id="A0A0D2CIM0"/>
<evidence type="ECO:0000313" key="9">
    <source>
        <dbReference type="Proteomes" id="UP000054266"/>
    </source>
</evidence>
<keyword evidence="4" id="KW-0862">Zinc</keyword>
<dbReference type="PROSITE" id="PS50158">
    <property type="entry name" value="ZF_CCHC"/>
    <property type="match status" value="1"/>
</dbReference>
<dbReference type="GO" id="GO:0003676">
    <property type="term" value="F:nucleic acid binding"/>
    <property type="evidence" value="ECO:0007669"/>
    <property type="project" value="InterPro"/>
</dbReference>
<feature type="domain" description="CCHC-type" evidence="7">
    <location>
        <begin position="258"/>
        <end position="273"/>
    </location>
</feature>
<proteinExistence type="predicted"/>
<feature type="region of interest" description="Disordered" evidence="6">
    <location>
        <begin position="416"/>
        <end position="440"/>
    </location>
</feature>
<dbReference type="SMART" id="SM00343">
    <property type="entry name" value="ZnF_C2HC"/>
    <property type="match status" value="4"/>
</dbReference>
<evidence type="ECO:0000256" key="4">
    <source>
        <dbReference type="ARBA" id="ARBA00022833"/>
    </source>
</evidence>
<evidence type="ECO:0000256" key="1">
    <source>
        <dbReference type="ARBA" id="ARBA00022723"/>
    </source>
</evidence>
<feature type="compositionally biased region" description="Acidic residues" evidence="6">
    <location>
        <begin position="118"/>
        <end position="136"/>
    </location>
</feature>
<dbReference type="HOGENOM" id="CLU_023185_0_0_1"/>
<dbReference type="InterPro" id="IPR001878">
    <property type="entry name" value="Znf_CCHC"/>
</dbReference>
<dbReference type="InterPro" id="IPR036875">
    <property type="entry name" value="Znf_CCHC_sf"/>
</dbReference>
<accession>A0A0D2CIM0</accession>
<keyword evidence="1" id="KW-0479">Metal-binding</keyword>
<feature type="region of interest" description="Disordered" evidence="6">
    <location>
        <begin position="118"/>
        <end position="154"/>
    </location>
</feature>
<feature type="compositionally biased region" description="Low complexity" evidence="6">
    <location>
        <begin position="36"/>
        <end position="46"/>
    </location>
</feature>
<name>A0A0D2CIM0_9EURO</name>
<sequence>MQRLAPDRDGDSESRTSAVGSNRQMRWRGQVHAAPSLSSRSSSLSSHDSVTGTGTSQPLLSTAPTRGGIMASSSGYGNNRLATGFRKMPLPQSGMREPPDPPQMAISLGASAHDAIEISDDDEDEDDEEEDEEESDGGMVINVGNSDHEDASDSMDVDEEYRAQSREGLTEAHSWARETLQSMSSTGHQAHSQLQGDSDRFLNIVSIESSGHPAAANPSPYAGPRLADLNPKELEYQLKYAFFDLDPDTIDLSQPAICLGCLQPGHAEQDCPEIVCIYCSHSHSSRLCPRLQRCSRCRDRGHAAEFCRNSPKDLTVPCDICGSLGHVEQRCSQRFFPPNRNPVGEPLKLWISCSICTSKSHLVGDCELANQAATARWSLKAVPQDSIVNLSVGADTQRMEGLAANRGLRPEGLKIRGRAGLHNARVPNSAPDSDSTDGEEQFLRPAVKIRDVPIPPNFTLNTNRPSESKGLVQAKKTAVPAKPAESQINIANIPNRAVLSQFIDQVNSSRKQEGKAEVQLVYRENGPCIIDPANPARKTRQLGNDVEQKRVIWEWVKRGKKSGRTLDPKSRAATRLGEAYLV</sequence>
<dbReference type="EMBL" id="KN846960">
    <property type="protein sequence ID" value="KIW65031.1"/>
    <property type="molecule type" value="Genomic_DNA"/>
</dbReference>
<gene>
    <name evidence="8" type="ORF">PV04_07319</name>
</gene>
<organism evidence="8 9">
    <name type="scientific">Phialophora macrospora</name>
    <dbReference type="NCBI Taxonomy" id="1851006"/>
    <lineage>
        <taxon>Eukaryota</taxon>
        <taxon>Fungi</taxon>
        <taxon>Dikarya</taxon>
        <taxon>Ascomycota</taxon>
        <taxon>Pezizomycotina</taxon>
        <taxon>Eurotiomycetes</taxon>
        <taxon>Chaetothyriomycetidae</taxon>
        <taxon>Chaetothyriales</taxon>
        <taxon>Herpotrichiellaceae</taxon>
        <taxon>Phialophora</taxon>
    </lineage>
</organism>
<evidence type="ECO:0000259" key="7">
    <source>
        <dbReference type="PROSITE" id="PS50158"/>
    </source>
</evidence>
<evidence type="ECO:0000256" key="2">
    <source>
        <dbReference type="ARBA" id="ARBA00022737"/>
    </source>
</evidence>
<protein>
    <recommendedName>
        <fullName evidence="7">CCHC-type domain-containing protein</fullName>
    </recommendedName>
</protein>
<evidence type="ECO:0000256" key="5">
    <source>
        <dbReference type="PROSITE-ProRule" id="PRU00047"/>
    </source>
</evidence>
<evidence type="ECO:0000256" key="3">
    <source>
        <dbReference type="ARBA" id="ARBA00022771"/>
    </source>
</evidence>
<reference evidence="8 9" key="1">
    <citation type="submission" date="2015-01" db="EMBL/GenBank/DDBJ databases">
        <title>The Genome Sequence of Capronia semiimmersa CBS27337.</title>
        <authorList>
            <consortium name="The Broad Institute Genomics Platform"/>
            <person name="Cuomo C."/>
            <person name="de Hoog S."/>
            <person name="Gorbushina A."/>
            <person name="Stielow B."/>
            <person name="Teixiera M."/>
            <person name="Abouelleil A."/>
            <person name="Chapman S.B."/>
            <person name="Priest M."/>
            <person name="Young S.K."/>
            <person name="Wortman J."/>
            <person name="Nusbaum C."/>
            <person name="Birren B."/>
        </authorList>
    </citation>
    <scope>NUCLEOTIDE SEQUENCE [LARGE SCALE GENOMIC DNA]</scope>
    <source>
        <strain evidence="8 9">CBS 27337</strain>
    </source>
</reference>
<evidence type="ECO:0000313" key="8">
    <source>
        <dbReference type="EMBL" id="KIW65031.1"/>
    </source>
</evidence>
<dbReference type="STRING" id="5601.A0A0D2CIM0"/>
<keyword evidence="3 5" id="KW-0863">Zinc-finger</keyword>
<feature type="compositionally biased region" description="Polar residues" evidence="6">
    <location>
        <begin position="47"/>
        <end position="64"/>
    </location>
</feature>
<keyword evidence="2" id="KW-0677">Repeat</keyword>
<feature type="compositionally biased region" description="Polar residues" evidence="6">
    <location>
        <begin position="71"/>
        <end position="81"/>
    </location>
</feature>
<keyword evidence="9" id="KW-1185">Reference proteome</keyword>
<feature type="compositionally biased region" description="Polar residues" evidence="6">
    <location>
        <begin position="15"/>
        <end position="24"/>
    </location>
</feature>
<feature type="compositionally biased region" description="Basic and acidic residues" evidence="6">
    <location>
        <begin position="1"/>
        <end position="14"/>
    </location>
</feature>
<evidence type="ECO:0000256" key="6">
    <source>
        <dbReference type="SAM" id="MobiDB-lite"/>
    </source>
</evidence>
<dbReference type="Proteomes" id="UP000054266">
    <property type="component" value="Unassembled WGS sequence"/>
</dbReference>
<dbReference type="PANTHER" id="PTHR47103">
    <property type="entry name" value="DNA-BINDING PROTEIN"/>
    <property type="match status" value="1"/>
</dbReference>
<dbReference type="GO" id="GO:0008270">
    <property type="term" value="F:zinc ion binding"/>
    <property type="evidence" value="ECO:0007669"/>
    <property type="project" value="UniProtKB-KW"/>
</dbReference>
<dbReference type="SUPFAM" id="SSF57756">
    <property type="entry name" value="Retrovirus zinc finger-like domains"/>
    <property type="match status" value="1"/>
</dbReference>
<feature type="region of interest" description="Disordered" evidence="6">
    <location>
        <begin position="1"/>
        <end position="106"/>
    </location>
</feature>
<dbReference type="Gene3D" id="4.10.60.10">
    <property type="entry name" value="Zinc finger, CCHC-type"/>
    <property type="match status" value="1"/>
</dbReference>